<dbReference type="Proteomes" id="UP000198287">
    <property type="component" value="Unassembled WGS sequence"/>
</dbReference>
<evidence type="ECO:0000256" key="2">
    <source>
        <dbReference type="ARBA" id="ARBA00022729"/>
    </source>
</evidence>
<keyword evidence="1" id="KW-0217">Developmental protein</keyword>
<dbReference type="PANTHER" id="PTHR11889">
    <property type="entry name" value="HEDGEHOG"/>
    <property type="match status" value="1"/>
</dbReference>
<sequence length="205" mass="23148">MGCICCFSGDVLVTTRFGGVKRLDKLKRGEEILTISKKGGVSKYTKFYAWGHREVERTTEFVVIKTNTGKMLKITEDHLLFGEGRVSKRAGMIKEGDKICTISPDSTLVEEIVVKISLEMLTGVYAPFTMSGDFIANGILVSCYANIDKHHVAHAVMLPLRMFHKLDKSWKKEKTQNQEGIHIYARNLAKIREALPLWVQTTIQK</sequence>
<evidence type="ECO:0000256" key="1">
    <source>
        <dbReference type="ARBA" id="ARBA00022473"/>
    </source>
</evidence>
<dbReference type="InterPro" id="IPR036844">
    <property type="entry name" value="Hint_dom_sf"/>
</dbReference>
<dbReference type="GO" id="GO:0010468">
    <property type="term" value="P:regulation of gene expression"/>
    <property type="evidence" value="ECO:0007669"/>
    <property type="project" value="TreeGrafter"/>
</dbReference>
<evidence type="ECO:0000259" key="3">
    <source>
        <dbReference type="SMART" id="SM00305"/>
    </source>
</evidence>
<dbReference type="SMART" id="SM00306">
    <property type="entry name" value="HintN"/>
    <property type="match status" value="1"/>
</dbReference>
<feature type="domain" description="Hint" evidence="3">
    <location>
        <begin position="105"/>
        <end position="149"/>
    </location>
</feature>
<proteinExistence type="predicted"/>
<dbReference type="GO" id="GO:0005509">
    <property type="term" value="F:calcium ion binding"/>
    <property type="evidence" value="ECO:0007669"/>
    <property type="project" value="TreeGrafter"/>
</dbReference>
<dbReference type="CDD" id="cd00081">
    <property type="entry name" value="Hint"/>
    <property type="match status" value="1"/>
</dbReference>
<evidence type="ECO:0000259" key="4">
    <source>
        <dbReference type="SMART" id="SM00306"/>
    </source>
</evidence>
<dbReference type="SUPFAM" id="SSF51294">
    <property type="entry name" value="Hedgehog/intein (Hint) domain"/>
    <property type="match status" value="1"/>
</dbReference>
<dbReference type="OrthoDB" id="5212at2759"/>
<reference evidence="5 6" key="1">
    <citation type="submission" date="2015-12" db="EMBL/GenBank/DDBJ databases">
        <title>The genome of Folsomia candida.</title>
        <authorList>
            <person name="Faddeeva A."/>
            <person name="Derks M.F."/>
            <person name="Anvar Y."/>
            <person name="Smit S."/>
            <person name="Van Straalen N."/>
            <person name="Roelofs D."/>
        </authorList>
    </citation>
    <scope>NUCLEOTIDE SEQUENCE [LARGE SCALE GENOMIC DNA]</scope>
    <source>
        <strain evidence="5 6">VU population</strain>
        <tissue evidence="5">Whole body</tissue>
    </source>
</reference>
<dbReference type="InterPro" id="IPR003586">
    <property type="entry name" value="Hint_dom_C"/>
</dbReference>
<dbReference type="InterPro" id="IPR001767">
    <property type="entry name" value="Hedgehog_Hint"/>
</dbReference>
<dbReference type="GO" id="GO:0016539">
    <property type="term" value="P:intein-mediated protein splicing"/>
    <property type="evidence" value="ECO:0007669"/>
    <property type="project" value="InterPro"/>
</dbReference>
<dbReference type="InterPro" id="IPR003587">
    <property type="entry name" value="Hint_dom_N"/>
</dbReference>
<dbReference type="GO" id="GO:0005615">
    <property type="term" value="C:extracellular space"/>
    <property type="evidence" value="ECO:0007669"/>
    <property type="project" value="TreeGrafter"/>
</dbReference>
<dbReference type="InterPro" id="IPR006141">
    <property type="entry name" value="Intein_N"/>
</dbReference>
<dbReference type="PRINTS" id="PR00632">
    <property type="entry name" value="SONICHHOG"/>
</dbReference>
<evidence type="ECO:0000313" key="6">
    <source>
        <dbReference type="Proteomes" id="UP000198287"/>
    </source>
</evidence>
<dbReference type="SMART" id="SM00305">
    <property type="entry name" value="HintC"/>
    <property type="match status" value="1"/>
</dbReference>
<keyword evidence="2" id="KW-0732">Signal</keyword>
<dbReference type="GO" id="GO:0048731">
    <property type="term" value="P:system development"/>
    <property type="evidence" value="ECO:0007669"/>
    <property type="project" value="UniProtKB-ARBA"/>
</dbReference>
<dbReference type="InterPro" id="IPR001657">
    <property type="entry name" value="Hedgehog"/>
</dbReference>
<protein>
    <submittedName>
        <fullName evidence="5">Desert hedgehog protein B</fullName>
    </submittedName>
</protein>
<comment type="caution">
    <text evidence="5">The sequence shown here is derived from an EMBL/GenBank/DDBJ whole genome shotgun (WGS) entry which is preliminary data.</text>
</comment>
<dbReference type="Pfam" id="PF01079">
    <property type="entry name" value="Hint"/>
    <property type="match status" value="1"/>
</dbReference>
<dbReference type="Gene3D" id="2.170.16.10">
    <property type="entry name" value="Hedgehog/Intein (Hint) domain"/>
    <property type="match status" value="1"/>
</dbReference>
<organism evidence="5 6">
    <name type="scientific">Folsomia candida</name>
    <name type="common">Springtail</name>
    <dbReference type="NCBI Taxonomy" id="158441"/>
    <lineage>
        <taxon>Eukaryota</taxon>
        <taxon>Metazoa</taxon>
        <taxon>Ecdysozoa</taxon>
        <taxon>Arthropoda</taxon>
        <taxon>Hexapoda</taxon>
        <taxon>Collembola</taxon>
        <taxon>Entomobryomorpha</taxon>
        <taxon>Isotomoidea</taxon>
        <taxon>Isotomidae</taxon>
        <taxon>Proisotominae</taxon>
        <taxon>Folsomia</taxon>
    </lineage>
</organism>
<dbReference type="AlphaFoldDB" id="A0A226D593"/>
<dbReference type="OMA" id="FFERRIF"/>
<name>A0A226D593_FOLCA</name>
<dbReference type="EMBL" id="LNIX01000034">
    <property type="protein sequence ID" value="OXA40240.1"/>
    <property type="molecule type" value="Genomic_DNA"/>
</dbReference>
<dbReference type="STRING" id="158441.A0A226D593"/>
<dbReference type="InterPro" id="IPR050387">
    <property type="entry name" value="Hedgehog_Signaling"/>
</dbReference>
<dbReference type="GO" id="GO:0016540">
    <property type="term" value="P:protein autoprocessing"/>
    <property type="evidence" value="ECO:0007669"/>
    <property type="project" value="InterPro"/>
</dbReference>
<dbReference type="GO" id="GO:0001708">
    <property type="term" value="P:cell fate specification"/>
    <property type="evidence" value="ECO:0007669"/>
    <property type="project" value="TreeGrafter"/>
</dbReference>
<evidence type="ECO:0000313" key="5">
    <source>
        <dbReference type="EMBL" id="OXA40240.1"/>
    </source>
</evidence>
<dbReference type="GO" id="GO:0007224">
    <property type="term" value="P:smoothened signaling pathway"/>
    <property type="evidence" value="ECO:0007669"/>
    <property type="project" value="TreeGrafter"/>
</dbReference>
<dbReference type="GO" id="GO:0007267">
    <property type="term" value="P:cell-cell signaling"/>
    <property type="evidence" value="ECO:0007669"/>
    <property type="project" value="InterPro"/>
</dbReference>
<keyword evidence="6" id="KW-1185">Reference proteome</keyword>
<dbReference type="GO" id="GO:0005113">
    <property type="term" value="F:patched binding"/>
    <property type="evidence" value="ECO:0007669"/>
    <property type="project" value="TreeGrafter"/>
</dbReference>
<dbReference type="PANTHER" id="PTHR11889:SF31">
    <property type="entry name" value="PROTEIN HEDGEHOG"/>
    <property type="match status" value="1"/>
</dbReference>
<accession>A0A226D593</accession>
<gene>
    <name evidence="5" type="ORF">Fcan01_25087</name>
</gene>
<feature type="domain" description="Hint" evidence="4">
    <location>
        <begin position="4"/>
        <end position="103"/>
    </location>
</feature>
<dbReference type="PROSITE" id="PS50817">
    <property type="entry name" value="INTEIN_N_TER"/>
    <property type="match status" value="1"/>
</dbReference>